<dbReference type="Proteomes" id="UP000176424">
    <property type="component" value="Unassembled WGS sequence"/>
</dbReference>
<proteinExistence type="predicted"/>
<dbReference type="PANTHER" id="PTHR48073">
    <property type="entry name" value="O-SUCCINYLBENZOATE SYNTHASE-RELATED"/>
    <property type="match status" value="1"/>
</dbReference>
<dbReference type="SUPFAM" id="SSF51604">
    <property type="entry name" value="Enolase C-terminal domain-like"/>
    <property type="match status" value="1"/>
</dbReference>
<evidence type="ECO:0000259" key="7">
    <source>
        <dbReference type="SMART" id="SM00922"/>
    </source>
</evidence>
<evidence type="ECO:0000256" key="1">
    <source>
        <dbReference type="ARBA" id="ARBA00001968"/>
    </source>
</evidence>
<dbReference type="SFLD" id="SFLDF00009">
    <property type="entry name" value="o-succinylbenzoate_synthase"/>
    <property type="match status" value="1"/>
</dbReference>
<evidence type="ECO:0000256" key="5">
    <source>
        <dbReference type="ARBA" id="ARBA00029491"/>
    </source>
</evidence>
<comment type="caution">
    <text evidence="8">The sequence shown here is derived from an EMBL/GenBank/DDBJ whole genome shotgun (WGS) entry which is preliminary data.</text>
</comment>
<gene>
    <name evidence="8" type="ORF">A2397_03355</name>
</gene>
<dbReference type="SFLD" id="SFLDG00180">
    <property type="entry name" value="muconate_cycloisomerase"/>
    <property type="match status" value="1"/>
</dbReference>
<reference evidence="8 9" key="1">
    <citation type="journal article" date="2016" name="Nat. Commun.">
        <title>Thousands of microbial genomes shed light on interconnected biogeochemical processes in an aquifer system.</title>
        <authorList>
            <person name="Anantharaman K."/>
            <person name="Brown C.T."/>
            <person name="Hug L.A."/>
            <person name="Sharon I."/>
            <person name="Castelle C.J."/>
            <person name="Probst A.J."/>
            <person name="Thomas B.C."/>
            <person name="Singh A."/>
            <person name="Wilkins M.J."/>
            <person name="Karaoz U."/>
            <person name="Brodie E.L."/>
            <person name="Williams K.H."/>
            <person name="Hubbard S.S."/>
            <person name="Banfield J.F."/>
        </authorList>
    </citation>
    <scope>NUCLEOTIDE SEQUENCE [LARGE SCALE GENOMIC DNA]</scope>
</reference>
<protein>
    <recommendedName>
        <fullName evidence="5 6">o-succinylbenzoate synthase</fullName>
        <ecNumber evidence="5 6">4.2.1.113</ecNumber>
    </recommendedName>
</protein>
<evidence type="ECO:0000313" key="9">
    <source>
        <dbReference type="Proteomes" id="UP000176424"/>
    </source>
</evidence>
<comment type="cofactor">
    <cofactor evidence="1">
        <name>a divalent metal cation</name>
        <dbReference type="ChEBI" id="CHEBI:60240"/>
    </cofactor>
</comment>
<dbReference type="Gene3D" id="3.30.390.10">
    <property type="entry name" value="Enolase-like, N-terminal domain"/>
    <property type="match status" value="1"/>
</dbReference>
<dbReference type="Pfam" id="PF02746">
    <property type="entry name" value="MR_MLE_N"/>
    <property type="match status" value="1"/>
</dbReference>
<evidence type="ECO:0000256" key="3">
    <source>
        <dbReference type="ARBA" id="ARBA00022842"/>
    </source>
</evidence>
<dbReference type="InterPro" id="IPR029065">
    <property type="entry name" value="Enolase_C-like"/>
</dbReference>
<dbReference type="SUPFAM" id="SSF54826">
    <property type="entry name" value="Enolase N-terminal domain-like"/>
    <property type="match status" value="1"/>
</dbReference>
<dbReference type="Gene3D" id="3.20.20.120">
    <property type="entry name" value="Enolase-like C-terminal domain"/>
    <property type="match status" value="1"/>
</dbReference>
<feature type="domain" description="Mandelate racemase/muconate lactonizing enzyme C-terminal" evidence="7">
    <location>
        <begin position="142"/>
        <end position="234"/>
    </location>
</feature>
<dbReference type="SFLD" id="SFLDS00001">
    <property type="entry name" value="Enolase"/>
    <property type="match status" value="1"/>
</dbReference>
<dbReference type="InterPro" id="IPR010197">
    <property type="entry name" value="OSBS/NAAAR"/>
</dbReference>
<dbReference type="UniPathway" id="UPA01057">
    <property type="reaction ID" value="UER00165"/>
</dbReference>
<evidence type="ECO:0000256" key="2">
    <source>
        <dbReference type="ARBA" id="ARBA00022723"/>
    </source>
</evidence>
<sequence length="368" mass="40813">MVIKSAEIFHIVLPMKFSFVTGFGEIKERDAVIIKLESADGLIGWGESAALSAPVYLEETVETCIHILREFILPRLKNRNLEIDEFMTEIGFIRRNNLAKHGAETALWAIESQIKSESVSQLLGGSRKTVPLGESIGIMDDTNKLLGLVDKRLKEGYQRIKLKIKPGHDWELVKAVREKHPDILISVDANSSYTRDQISDLQRLDEFGLLMIEQPFAFDDIIDHAEAQKKLKTSICLDESITSSEDARKAIEIGACRIINVKPGRVGGLLETKRINEIAKNTGTKLWCGGMLETGIGKAYNIAAASLSEFSLPADITPSSTFFAEDITQPDLQLSRTGTVAVPQEPGLGFQVLSKTIDKYLVKKIKVF</sequence>
<name>A0A1F4ZVP1_9BACT</name>
<dbReference type="GO" id="GO:0016854">
    <property type="term" value="F:racemase and epimerase activity"/>
    <property type="evidence" value="ECO:0007669"/>
    <property type="project" value="UniProtKB-ARBA"/>
</dbReference>
<dbReference type="GO" id="GO:0046872">
    <property type="term" value="F:metal ion binding"/>
    <property type="evidence" value="ECO:0007669"/>
    <property type="project" value="UniProtKB-KW"/>
</dbReference>
<organism evidence="8 9">
    <name type="scientific">Candidatus Amesbacteria bacterium RIFOXYB1_FULL_44_23</name>
    <dbReference type="NCBI Taxonomy" id="1797263"/>
    <lineage>
        <taxon>Bacteria</taxon>
        <taxon>Candidatus Amesiibacteriota</taxon>
    </lineage>
</organism>
<dbReference type="PANTHER" id="PTHR48073:SF5">
    <property type="entry name" value="O-SUCCINYLBENZOATE SYNTHASE"/>
    <property type="match status" value="1"/>
</dbReference>
<dbReference type="NCBIfam" id="TIGR01928">
    <property type="entry name" value="menC_lowGC_arch"/>
    <property type="match status" value="1"/>
</dbReference>
<keyword evidence="2" id="KW-0479">Metal-binding</keyword>
<dbReference type="InterPro" id="IPR013341">
    <property type="entry name" value="Mandelate_racemase_N_dom"/>
</dbReference>
<dbReference type="InterPro" id="IPR036849">
    <property type="entry name" value="Enolase-like_C_sf"/>
</dbReference>
<dbReference type="GO" id="GO:0009234">
    <property type="term" value="P:menaquinone biosynthetic process"/>
    <property type="evidence" value="ECO:0007669"/>
    <property type="project" value="UniProtKB-UniRule"/>
</dbReference>
<dbReference type="UniPathway" id="UPA00079"/>
<dbReference type="InterPro" id="IPR029017">
    <property type="entry name" value="Enolase-like_N"/>
</dbReference>
<dbReference type="SMART" id="SM00922">
    <property type="entry name" value="MR_MLE"/>
    <property type="match status" value="1"/>
</dbReference>
<dbReference type="AlphaFoldDB" id="A0A1F4ZVP1"/>
<keyword evidence="4" id="KW-0456">Lyase</keyword>
<dbReference type="CDD" id="cd03317">
    <property type="entry name" value="NAAAR"/>
    <property type="match status" value="1"/>
</dbReference>
<evidence type="ECO:0000256" key="4">
    <source>
        <dbReference type="ARBA" id="ARBA00023239"/>
    </source>
</evidence>
<dbReference type="EC" id="4.2.1.113" evidence="5 6"/>
<keyword evidence="3" id="KW-0460">Magnesium</keyword>
<evidence type="ECO:0000256" key="6">
    <source>
        <dbReference type="NCBIfam" id="TIGR01928"/>
    </source>
</evidence>
<evidence type="ECO:0000313" key="8">
    <source>
        <dbReference type="EMBL" id="OGD10503.1"/>
    </source>
</evidence>
<dbReference type="EMBL" id="MEXR01000005">
    <property type="protein sequence ID" value="OGD10503.1"/>
    <property type="molecule type" value="Genomic_DNA"/>
</dbReference>
<dbReference type="GO" id="GO:0043748">
    <property type="term" value="F:O-succinylbenzoate synthase activity"/>
    <property type="evidence" value="ECO:0007669"/>
    <property type="project" value="UniProtKB-EC"/>
</dbReference>
<accession>A0A1F4ZVP1</accession>
<dbReference type="STRING" id="1797263.A2397_03355"/>
<dbReference type="InterPro" id="IPR013342">
    <property type="entry name" value="Mandelate_racemase_C"/>
</dbReference>
<dbReference type="Pfam" id="PF13378">
    <property type="entry name" value="MR_MLE_C"/>
    <property type="match status" value="1"/>
</dbReference>